<reference evidence="1 2" key="1">
    <citation type="submission" date="2023-07" db="EMBL/GenBank/DDBJ databases">
        <title>Sorghum-associated microbial communities from plants grown in Nebraska, USA.</title>
        <authorList>
            <person name="Schachtman D."/>
        </authorList>
    </citation>
    <scope>NUCLEOTIDE SEQUENCE [LARGE SCALE GENOMIC DNA]</scope>
    <source>
        <strain evidence="1 2">CC222</strain>
    </source>
</reference>
<protein>
    <submittedName>
        <fullName evidence="1">Uncharacterized protein</fullName>
    </submittedName>
</protein>
<organism evidence="1 2">
    <name type="scientific">Pseudarthrobacter enclensis</name>
    <dbReference type="NCBI Taxonomy" id="993070"/>
    <lineage>
        <taxon>Bacteria</taxon>
        <taxon>Bacillati</taxon>
        <taxon>Actinomycetota</taxon>
        <taxon>Actinomycetes</taxon>
        <taxon>Micrococcales</taxon>
        <taxon>Micrococcaceae</taxon>
        <taxon>Pseudarthrobacter</taxon>
    </lineage>
</organism>
<keyword evidence="2" id="KW-1185">Reference proteome</keyword>
<proteinExistence type="predicted"/>
<comment type="caution">
    <text evidence="1">The sequence shown here is derived from an EMBL/GenBank/DDBJ whole genome shotgun (WGS) entry which is preliminary data.</text>
</comment>
<gene>
    <name evidence="1" type="ORF">J2X98_004181</name>
</gene>
<evidence type="ECO:0000313" key="2">
    <source>
        <dbReference type="Proteomes" id="UP001226577"/>
    </source>
</evidence>
<dbReference type="Proteomes" id="UP001226577">
    <property type="component" value="Unassembled WGS sequence"/>
</dbReference>
<sequence>MSTTRMTFSYTPTESASANVLACNCVRSGVFILIALLFDPFIPVYAARGSWIPFDTAGFVLFWVAGVKLRASKPAPTNP</sequence>
<name>A0ABT9RZ98_9MICC</name>
<dbReference type="EMBL" id="JAUSRE010000031">
    <property type="protein sequence ID" value="MDP9890567.1"/>
    <property type="molecule type" value="Genomic_DNA"/>
</dbReference>
<accession>A0ABT9RZ98</accession>
<dbReference type="RefSeq" id="WP_307311961.1">
    <property type="nucleotide sequence ID" value="NZ_JAUSRE010000031.1"/>
</dbReference>
<evidence type="ECO:0000313" key="1">
    <source>
        <dbReference type="EMBL" id="MDP9890567.1"/>
    </source>
</evidence>